<evidence type="ECO:0008006" key="6">
    <source>
        <dbReference type="Google" id="ProtNLM"/>
    </source>
</evidence>
<keyword evidence="1" id="KW-0949">S-adenosyl-L-methionine</keyword>
<sequence length="32" mass="4024">WHITEKCNLRCDHCYQHNYKDQNEMSLDELKE</sequence>
<dbReference type="GO" id="GO:0046872">
    <property type="term" value="F:metal ion binding"/>
    <property type="evidence" value="ECO:0007669"/>
    <property type="project" value="UniProtKB-KW"/>
</dbReference>
<dbReference type="InterPro" id="IPR013785">
    <property type="entry name" value="Aldolase_TIM"/>
</dbReference>
<organism evidence="5">
    <name type="scientific">marine sediment metagenome</name>
    <dbReference type="NCBI Taxonomy" id="412755"/>
    <lineage>
        <taxon>unclassified sequences</taxon>
        <taxon>metagenomes</taxon>
        <taxon>ecological metagenomes</taxon>
    </lineage>
</organism>
<keyword evidence="2" id="KW-0479">Metal-binding</keyword>
<accession>X1SA18</accession>
<dbReference type="EMBL" id="BARV01046290">
    <property type="protein sequence ID" value="GAI64609.1"/>
    <property type="molecule type" value="Genomic_DNA"/>
</dbReference>
<gene>
    <name evidence="5" type="ORF">S06H3_67155</name>
</gene>
<dbReference type="GO" id="GO:0051536">
    <property type="term" value="F:iron-sulfur cluster binding"/>
    <property type="evidence" value="ECO:0007669"/>
    <property type="project" value="UniProtKB-KW"/>
</dbReference>
<feature type="non-terminal residue" evidence="5">
    <location>
        <position position="1"/>
    </location>
</feature>
<evidence type="ECO:0000256" key="2">
    <source>
        <dbReference type="ARBA" id="ARBA00022723"/>
    </source>
</evidence>
<proteinExistence type="predicted"/>
<keyword evidence="4" id="KW-0411">Iron-sulfur</keyword>
<protein>
    <recommendedName>
        <fullName evidence="6">Radical SAM core domain-containing protein</fullName>
    </recommendedName>
</protein>
<feature type="non-terminal residue" evidence="5">
    <location>
        <position position="32"/>
    </location>
</feature>
<dbReference type="GO" id="GO:0003824">
    <property type="term" value="F:catalytic activity"/>
    <property type="evidence" value="ECO:0007669"/>
    <property type="project" value="InterPro"/>
</dbReference>
<keyword evidence="3" id="KW-0408">Iron</keyword>
<dbReference type="InterPro" id="IPR007197">
    <property type="entry name" value="rSAM"/>
</dbReference>
<comment type="caution">
    <text evidence="5">The sequence shown here is derived from an EMBL/GenBank/DDBJ whole genome shotgun (WGS) entry which is preliminary data.</text>
</comment>
<dbReference type="Gene3D" id="3.20.20.70">
    <property type="entry name" value="Aldolase class I"/>
    <property type="match status" value="1"/>
</dbReference>
<evidence type="ECO:0000256" key="3">
    <source>
        <dbReference type="ARBA" id="ARBA00023004"/>
    </source>
</evidence>
<name>X1SA18_9ZZZZ</name>
<dbReference type="SFLD" id="SFLDS00029">
    <property type="entry name" value="Radical_SAM"/>
    <property type="match status" value="1"/>
</dbReference>
<reference evidence="5" key="1">
    <citation type="journal article" date="2014" name="Front. Microbiol.">
        <title>High frequency of phylogenetically diverse reductive dehalogenase-homologous genes in deep subseafloor sedimentary metagenomes.</title>
        <authorList>
            <person name="Kawai M."/>
            <person name="Futagami T."/>
            <person name="Toyoda A."/>
            <person name="Takaki Y."/>
            <person name="Nishi S."/>
            <person name="Hori S."/>
            <person name="Arai W."/>
            <person name="Tsubouchi T."/>
            <person name="Morono Y."/>
            <person name="Uchiyama I."/>
            <person name="Ito T."/>
            <person name="Fujiyama A."/>
            <person name="Inagaki F."/>
            <person name="Takami H."/>
        </authorList>
    </citation>
    <scope>NUCLEOTIDE SEQUENCE</scope>
    <source>
        <strain evidence="5">Expedition CK06-06</strain>
    </source>
</reference>
<dbReference type="SUPFAM" id="SSF102114">
    <property type="entry name" value="Radical SAM enzymes"/>
    <property type="match status" value="1"/>
</dbReference>
<dbReference type="InterPro" id="IPR058240">
    <property type="entry name" value="rSAM_sf"/>
</dbReference>
<evidence type="ECO:0000256" key="1">
    <source>
        <dbReference type="ARBA" id="ARBA00022691"/>
    </source>
</evidence>
<evidence type="ECO:0000313" key="5">
    <source>
        <dbReference type="EMBL" id="GAI64609.1"/>
    </source>
</evidence>
<dbReference type="AlphaFoldDB" id="X1SA18"/>
<evidence type="ECO:0000256" key="4">
    <source>
        <dbReference type="ARBA" id="ARBA00023014"/>
    </source>
</evidence>